<feature type="binding site" evidence="10">
    <location>
        <position position="31"/>
    </location>
    <ligand>
        <name>Mn(2+)</name>
        <dbReference type="ChEBI" id="CHEBI:29035"/>
    </ligand>
</feature>
<dbReference type="Pfam" id="PF00293">
    <property type="entry name" value="NUDIX"/>
    <property type="match status" value="1"/>
</dbReference>
<comment type="cofactor">
    <cofactor evidence="10">
        <name>Mn(2+)</name>
        <dbReference type="ChEBI" id="CHEBI:29035"/>
    </cofactor>
    <text evidence="10">Binds 1 Mn(2+) ion per subunit.</text>
</comment>
<dbReference type="NCBIfam" id="NF002995">
    <property type="entry name" value="PRK03759.1"/>
    <property type="match status" value="1"/>
</dbReference>
<accession>A0A246FEZ3</accession>
<comment type="function">
    <text evidence="10">Catalyzes the 1,3-allylic rearrangement of the homoallylic substrate isopentenyl (IPP) to its highly electrophilic allylic isomer, dimethylallyl diphosphate (DMAPP).</text>
</comment>
<feature type="binding site" evidence="10">
    <location>
        <position position="113"/>
    </location>
    <ligand>
        <name>Mn(2+)</name>
        <dbReference type="ChEBI" id="CHEBI:29035"/>
    </ligand>
</feature>
<comment type="subcellular location">
    <subcellularLocation>
        <location evidence="10">Cytoplasm</location>
    </subcellularLocation>
</comment>
<name>A0A246FEZ3_PSENT</name>
<keyword evidence="4 10" id="KW-0963">Cytoplasm</keyword>
<reference evidence="13 14" key="1">
    <citation type="submission" date="2017-06" db="EMBL/GenBank/DDBJ databases">
        <title>Draft genome of Pseudomonas nitroreducens DF05.</title>
        <authorList>
            <person name="Iyer R."/>
        </authorList>
    </citation>
    <scope>NUCLEOTIDE SEQUENCE [LARGE SCALE GENOMIC DNA]</scope>
    <source>
        <strain evidence="13 14">DF05</strain>
    </source>
</reference>
<feature type="binding site" evidence="10">
    <location>
        <position position="68"/>
    </location>
    <ligand>
        <name>Mn(2+)</name>
        <dbReference type="ChEBI" id="CHEBI:29035"/>
    </ligand>
</feature>
<evidence type="ECO:0000256" key="2">
    <source>
        <dbReference type="ARBA" id="ARBA00007579"/>
    </source>
</evidence>
<dbReference type="CDD" id="cd02885">
    <property type="entry name" value="NUDIX_IPP_Isomerase"/>
    <property type="match status" value="1"/>
</dbReference>
<sequence>MSDIQVILVDEYDNPTGTMEKLEAHRRGLRHRAISVYVFNRAGKLLLQRRAAGKYHCGGLWSNTCCGHPYPDEAARLAAERRLFEEMGVRVPLHKQFEFSYCLELPGGMTENEFGHIFAALDDQRPQPDPEEADDFRYVALADLEQEMAAQPERFTPWFLICYPAFKDHLRNHGGLSALSTA</sequence>
<evidence type="ECO:0000256" key="8">
    <source>
        <dbReference type="ARBA" id="ARBA00023229"/>
    </source>
</evidence>
<dbReference type="PANTHER" id="PTHR10885">
    <property type="entry name" value="ISOPENTENYL-DIPHOSPHATE DELTA-ISOMERASE"/>
    <property type="match status" value="1"/>
</dbReference>
<gene>
    <name evidence="10" type="primary">idi</name>
    <name evidence="13" type="ORF">CEG18_03275</name>
</gene>
<evidence type="ECO:0000256" key="4">
    <source>
        <dbReference type="ARBA" id="ARBA00022490"/>
    </source>
</evidence>
<dbReference type="InterPro" id="IPR056375">
    <property type="entry name" value="Idi_bact"/>
</dbReference>
<dbReference type="UniPathway" id="UPA00059">
    <property type="reaction ID" value="UER00104"/>
</dbReference>
<evidence type="ECO:0000313" key="13">
    <source>
        <dbReference type="EMBL" id="OWP52877.1"/>
    </source>
</evidence>
<dbReference type="NCBIfam" id="TIGR02150">
    <property type="entry name" value="IPP_isom_1"/>
    <property type="match status" value="1"/>
</dbReference>
<feature type="active site" evidence="10 11">
    <location>
        <position position="66"/>
    </location>
</feature>
<protein>
    <recommendedName>
        <fullName evidence="3 10">Isopentenyl-diphosphate Delta-isomerase</fullName>
        <shortName evidence="10">IPP isomerase</shortName>
        <ecNumber evidence="3 10">5.3.3.2</ecNumber>
    </recommendedName>
    <alternativeName>
        <fullName evidence="10">IPP:DMAPP isomerase</fullName>
    </alternativeName>
    <alternativeName>
        <fullName evidence="10">Isopentenyl pyrophosphate isomerase</fullName>
    </alternativeName>
</protein>
<evidence type="ECO:0000256" key="7">
    <source>
        <dbReference type="ARBA" id="ARBA00023211"/>
    </source>
</evidence>
<dbReference type="SUPFAM" id="SSF55811">
    <property type="entry name" value="Nudix"/>
    <property type="match status" value="1"/>
</dbReference>
<comment type="similarity">
    <text evidence="2 10">Belongs to the IPP isomerase type 1 family.</text>
</comment>
<dbReference type="InterPro" id="IPR011876">
    <property type="entry name" value="IsopentenylPP_isomerase_typ1"/>
</dbReference>
<proteinExistence type="inferred from homology"/>
<comment type="pathway">
    <text evidence="1 10">Isoprenoid biosynthesis; dimethylallyl diphosphate biosynthesis; dimethylallyl diphosphate from isopentenyl diphosphate: step 1/1.</text>
</comment>
<dbReference type="HAMAP" id="MF_00202">
    <property type="entry name" value="Idi"/>
    <property type="match status" value="1"/>
</dbReference>
<evidence type="ECO:0000256" key="9">
    <source>
        <dbReference type="ARBA" id="ARBA00023235"/>
    </source>
</evidence>
<feature type="domain" description="Nudix hydrolase" evidence="12">
    <location>
        <begin position="29"/>
        <end position="161"/>
    </location>
</feature>
<dbReference type="InterPro" id="IPR000086">
    <property type="entry name" value="NUDIX_hydrolase_dom"/>
</dbReference>
<dbReference type="PIRSF" id="PIRSF018427">
    <property type="entry name" value="Isopntndiph_ism"/>
    <property type="match status" value="1"/>
</dbReference>
<evidence type="ECO:0000256" key="5">
    <source>
        <dbReference type="ARBA" id="ARBA00022723"/>
    </source>
</evidence>
<dbReference type="GO" id="GO:0050992">
    <property type="term" value="P:dimethylallyl diphosphate biosynthetic process"/>
    <property type="evidence" value="ECO:0007669"/>
    <property type="project" value="UniProtKB-UniRule"/>
</dbReference>
<dbReference type="STRING" id="46680.GCA_000807755_04920"/>
<dbReference type="Proteomes" id="UP000198145">
    <property type="component" value="Unassembled WGS sequence"/>
</dbReference>
<feature type="binding site" evidence="10">
    <location>
        <position position="111"/>
    </location>
    <ligand>
        <name>Mn(2+)</name>
        <dbReference type="ChEBI" id="CHEBI:29035"/>
    </ligand>
</feature>
<dbReference type="EMBL" id="NJBA01000001">
    <property type="protein sequence ID" value="OWP52877.1"/>
    <property type="molecule type" value="Genomic_DNA"/>
</dbReference>
<dbReference type="InterPro" id="IPR015797">
    <property type="entry name" value="NUDIX_hydrolase-like_dom_sf"/>
</dbReference>
<keyword evidence="9 10" id="KW-0413">Isomerase</keyword>
<keyword evidence="6 10" id="KW-0460">Magnesium</keyword>
<keyword evidence="5 10" id="KW-0479">Metal-binding</keyword>
<feature type="binding site" evidence="10">
    <location>
        <position position="86"/>
    </location>
    <ligand>
        <name>Mg(2+)</name>
        <dbReference type="ChEBI" id="CHEBI:18420"/>
    </ligand>
</feature>
<keyword evidence="7 10" id="KW-0464">Manganese</keyword>
<dbReference type="PROSITE" id="PS51462">
    <property type="entry name" value="NUDIX"/>
    <property type="match status" value="1"/>
</dbReference>
<evidence type="ECO:0000313" key="14">
    <source>
        <dbReference type="Proteomes" id="UP000198145"/>
    </source>
</evidence>
<dbReference type="GO" id="GO:0046872">
    <property type="term" value="F:metal ion binding"/>
    <property type="evidence" value="ECO:0007669"/>
    <property type="project" value="UniProtKB-KW"/>
</dbReference>
<dbReference type="Gene3D" id="3.90.79.10">
    <property type="entry name" value="Nucleoside Triphosphate Pyrophosphohydrolase"/>
    <property type="match status" value="1"/>
</dbReference>
<evidence type="ECO:0000256" key="10">
    <source>
        <dbReference type="HAMAP-Rule" id="MF_00202"/>
    </source>
</evidence>
<comment type="catalytic activity">
    <reaction evidence="10">
        <text>isopentenyl diphosphate = dimethylallyl diphosphate</text>
        <dbReference type="Rhea" id="RHEA:23284"/>
        <dbReference type="ChEBI" id="CHEBI:57623"/>
        <dbReference type="ChEBI" id="CHEBI:128769"/>
        <dbReference type="EC" id="5.3.3.2"/>
    </reaction>
</comment>
<dbReference type="GO" id="GO:0009240">
    <property type="term" value="P:isopentenyl diphosphate biosynthetic process"/>
    <property type="evidence" value="ECO:0007669"/>
    <property type="project" value="TreeGrafter"/>
</dbReference>
<organism evidence="13 14">
    <name type="scientific">Pseudomonas nitroreducens</name>
    <dbReference type="NCBI Taxonomy" id="46680"/>
    <lineage>
        <taxon>Bacteria</taxon>
        <taxon>Pseudomonadati</taxon>
        <taxon>Pseudomonadota</taxon>
        <taxon>Gammaproteobacteria</taxon>
        <taxon>Pseudomonadales</taxon>
        <taxon>Pseudomonadaceae</taxon>
        <taxon>Pseudomonas</taxon>
    </lineage>
</organism>
<dbReference type="EC" id="5.3.3.2" evidence="3 10"/>
<evidence type="ECO:0000256" key="1">
    <source>
        <dbReference type="ARBA" id="ARBA00004826"/>
    </source>
</evidence>
<feature type="active site" evidence="10 11">
    <location>
        <position position="113"/>
    </location>
</feature>
<feature type="binding site" evidence="10">
    <location>
        <position position="25"/>
    </location>
    <ligand>
        <name>Mn(2+)</name>
        <dbReference type="ChEBI" id="CHEBI:29035"/>
    </ligand>
</feature>
<evidence type="ECO:0000256" key="11">
    <source>
        <dbReference type="PIRSR" id="PIRSR018427-1"/>
    </source>
</evidence>
<dbReference type="PANTHER" id="PTHR10885:SF0">
    <property type="entry name" value="ISOPENTENYL-DIPHOSPHATE DELTA-ISOMERASE"/>
    <property type="match status" value="1"/>
</dbReference>
<dbReference type="RefSeq" id="WP_088416265.1">
    <property type="nucleotide sequence ID" value="NZ_NJBA01000001.1"/>
</dbReference>
<evidence type="ECO:0000256" key="3">
    <source>
        <dbReference type="ARBA" id="ARBA00012057"/>
    </source>
</evidence>
<evidence type="ECO:0000259" key="12">
    <source>
        <dbReference type="PROSITE" id="PS51462"/>
    </source>
</evidence>
<dbReference type="AlphaFoldDB" id="A0A246FEZ3"/>
<evidence type="ECO:0000256" key="6">
    <source>
        <dbReference type="ARBA" id="ARBA00022842"/>
    </source>
</evidence>
<comment type="cofactor">
    <cofactor evidence="10">
        <name>Mg(2+)</name>
        <dbReference type="ChEBI" id="CHEBI:18420"/>
    </cofactor>
    <text evidence="10">Binds 1 Mg(2+) ion per subunit. The magnesium ion binds only when substrate is bound.</text>
</comment>
<dbReference type="GO" id="GO:0005737">
    <property type="term" value="C:cytoplasm"/>
    <property type="evidence" value="ECO:0007669"/>
    <property type="project" value="UniProtKB-SubCell"/>
</dbReference>
<comment type="caution">
    <text evidence="13">The sequence shown here is derived from an EMBL/GenBank/DDBJ whole genome shotgun (WGS) entry which is preliminary data.</text>
</comment>
<dbReference type="GO" id="GO:0004452">
    <property type="term" value="F:isopentenyl-diphosphate delta-isomerase activity"/>
    <property type="evidence" value="ECO:0007669"/>
    <property type="project" value="UniProtKB-UniRule"/>
</dbReference>
<keyword evidence="8 10" id="KW-0414">Isoprene biosynthesis</keyword>